<dbReference type="Proteomes" id="UP000536441">
    <property type="component" value="Unassembled WGS sequence"/>
</dbReference>
<sequence>MGCGWNTGFLPRSPHRSHRDIRLRSSSLAIVLAALALSAPAIASAQATPIAAPQPGEGKEDARLKKLFHDSDEASLARNPINGIFRGDMRRADRIGDFFSDAYIAAERAAAENDLKQLGQIERAKLTPTNQVAYDVFRQQTETALKGFDPAIVALTIVRPMDHFYGIQTFYPEFASGQGAAPFNTLADYENNLKRNVEYAHLLDEAILRFRQGMASGIVQPKLVVRNMIAQFDNLLAAPVEKSTFYGPVQNFPAAIPAGEQARLRAAYAAQIRDVIVPAEKRMRTFLADTYLPVARDTVGLSGMPGGDKLYAYLIEQNTTLPLKAEDVHQLGLSEVARILKAMEVQKQAVGFKGSLPEFFTFLRTDPRFAPKSAAQLREGYEAIGRRVDARIREQFSLIPKTALEIRPVPAFKEKTDAGGSYQGGTPDGTRPGVFYYNTYDLPSRYMWEMETLYLHEAVPGHHFQISLAQENTALPAFMRFGGNTAYAEGWALYAETLWPELGMETDPYQRMGGLNDEMLRAMRLVVDTGIHAKGWTRDQAIDYMLANSPMARTDATAEVERYIAIPGQALAYKIGQLTISRLKAQAKADLGAKFDPRRFHAEVLDTGALPMPVLEKKIADWIAAEKRR</sequence>
<protein>
    <submittedName>
        <fullName evidence="2">DUF885 domain-containing protein</fullName>
    </submittedName>
</protein>
<gene>
    <name evidence="2" type="ORF">HP438_11605</name>
</gene>
<reference evidence="2 3" key="1">
    <citation type="submission" date="2020-05" db="EMBL/GenBank/DDBJ databases">
        <title>Genome Sequencing of Type Strains.</title>
        <authorList>
            <person name="Lemaire J.F."/>
            <person name="Inderbitzin P."/>
            <person name="Gregorio O.A."/>
            <person name="Collins S.B."/>
            <person name="Wespe N."/>
            <person name="Knight-Connoni V."/>
        </authorList>
    </citation>
    <scope>NUCLEOTIDE SEQUENCE [LARGE SCALE GENOMIC DNA]</scope>
    <source>
        <strain evidence="2 3">DSM 100049</strain>
    </source>
</reference>
<feature type="chain" id="PRO_5030695669" evidence="1">
    <location>
        <begin position="44"/>
        <end position="629"/>
    </location>
</feature>
<dbReference type="PANTHER" id="PTHR33361:SF16">
    <property type="entry name" value="DUF885 DOMAIN-CONTAINING PROTEIN"/>
    <property type="match status" value="1"/>
</dbReference>
<dbReference type="Pfam" id="PF05960">
    <property type="entry name" value="DUF885"/>
    <property type="match status" value="1"/>
</dbReference>
<evidence type="ECO:0000256" key="1">
    <source>
        <dbReference type="SAM" id="SignalP"/>
    </source>
</evidence>
<evidence type="ECO:0000313" key="3">
    <source>
        <dbReference type="Proteomes" id="UP000536441"/>
    </source>
</evidence>
<keyword evidence="3" id="KW-1185">Reference proteome</keyword>
<proteinExistence type="predicted"/>
<dbReference type="InterPro" id="IPR010281">
    <property type="entry name" value="DUF885"/>
</dbReference>
<dbReference type="RefSeq" id="WP_175312341.1">
    <property type="nucleotide sequence ID" value="NZ_CBCRYR010000001.1"/>
</dbReference>
<feature type="signal peptide" evidence="1">
    <location>
        <begin position="1"/>
        <end position="43"/>
    </location>
</feature>
<keyword evidence="1" id="KW-0732">Signal</keyword>
<evidence type="ECO:0000313" key="2">
    <source>
        <dbReference type="EMBL" id="NUU47620.1"/>
    </source>
</evidence>
<dbReference type="PANTHER" id="PTHR33361">
    <property type="entry name" value="GLR0591 PROTEIN"/>
    <property type="match status" value="1"/>
</dbReference>
<dbReference type="EMBL" id="JABMCH010000064">
    <property type="protein sequence ID" value="NUU47620.1"/>
    <property type="molecule type" value="Genomic_DNA"/>
</dbReference>
<organism evidence="2 3">
    <name type="scientific">Sphingomonas zeae</name>
    <dbReference type="NCBI Taxonomy" id="1646122"/>
    <lineage>
        <taxon>Bacteria</taxon>
        <taxon>Pseudomonadati</taxon>
        <taxon>Pseudomonadota</taxon>
        <taxon>Alphaproteobacteria</taxon>
        <taxon>Sphingomonadales</taxon>
        <taxon>Sphingomonadaceae</taxon>
        <taxon>Sphingomonas</taxon>
    </lineage>
</organism>
<name>A0A7Y6B548_9SPHN</name>
<comment type="caution">
    <text evidence="2">The sequence shown here is derived from an EMBL/GenBank/DDBJ whole genome shotgun (WGS) entry which is preliminary data.</text>
</comment>
<dbReference type="AlphaFoldDB" id="A0A7Y6B548"/>
<accession>A0A7Y6B548</accession>